<evidence type="ECO:0000313" key="3">
    <source>
        <dbReference type="Proteomes" id="UP001165378"/>
    </source>
</evidence>
<comment type="caution">
    <text evidence="2">The sequence shown here is derived from an EMBL/GenBank/DDBJ whole genome shotgun (WGS) entry which is preliminary data.</text>
</comment>
<proteinExistence type="predicted"/>
<evidence type="ECO:0000256" key="1">
    <source>
        <dbReference type="SAM" id="Phobius"/>
    </source>
</evidence>
<reference evidence="2" key="1">
    <citation type="submission" date="2022-01" db="EMBL/GenBank/DDBJ databases">
        <title>Genome-Based Taxonomic Classification of the Phylum Actinobacteria.</title>
        <authorList>
            <person name="Gao Y."/>
        </authorList>
    </citation>
    <scope>NUCLEOTIDE SEQUENCE</scope>
    <source>
        <strain evidence="2">KLBMP 8922</strain>
    </source>
</reference>
<keyword evidence="3" id="KW-1185">Reference proteome</keyword>
<dbReference type="NCBIfam" id="NF041681">
    <property type="entry name" value="HGxxPAAW"/>
    <property type="match status" value="1"/>
</dbReference>
<sequence length="106" mass="11469">MSYDPHAKAQRRYGRRDMRIDNAGHSPAAWIGVAVILAGCLMAAIAFPTTEVWLFWTGVGVAVVGAFLGKILSLMGLGIPPGYHQEGDVELRDRFVDEGRGGRRSG</sequence>
<name>A0AA41PZH4_9ACTN</name>
<accession>A0AA41PZH4</accession>
<dbReference type="EMBL" id="JAKFHA010000008">
    <property type="protein sequence ID" value="MCF2528784.1"/>
    <property type="molecule type" value="Genomic_DNA"/>
</dbReference>
<protein>
    <submittedName>
        <fullName evidence="2">Uncharacterized protein</fullName>
    </submittedName>
</protein>
<feature type="transmembrane region" description="Helical" evidence="1">
    <location>
        <begin position="53"/>
        <end position="72"/>
    </location>
</feature>
<evidence type="ECO:0000313" key="2">
    <source>
        <dbReference type="EMBL" id="MCF2528784.1"/>
    </source>
</evidence>
<keyword evidence="1" id="KW-0472">Membrane</keyword>
<keyword evidence="1" id="KW-0812">Transmembrane</keyword>
<keyword evidence="1" id="KW-1133">Transmembrane helix</keyword>
<gene>
    <name evidence="2" type="ORF">LZ495_16395</name>
</gene>
<dbReference type="RefSeq" id="WP_235052949.1">
    <property type="nucleotide sequence ID" value="NZ_JAKFHA010000008.1"/>
</dbReference>
<organism evidence="2 3">
    <name type="scientific">Yinghuangia soli</name>
    <dbReference type="NCBI Taxonomy" id="2908204"/>
    <lineage>
        <taxon>Bacteria</taxon>
        <taxon>Bacillati</taxon>
        <taxon>Actinomycetota</taxon>
        <taxon>Actinomycetes</taxon>
        <taxon>Kitasatosporales</taxon>
        <taxon>Streptomycetaceae</taxon>
        <taxon>Yinghuangia</taxon>
    </lineage>
</organism>
<feature type="transmembrane region" description="Helical" evidence="1">
    <location>
        <begin position="28"/>
        <end position="47"/>
    </location>
</feature>
<dbReference type="Proteomes" id="UP001165378">
    <property type="component" value="Unassembled WGS sequence"/>
</dbReference>
<dbReference type="AlphaFoldDB" id="A0AA41PZH4"/>